<dbReference type="Pfam" id="PF00481">
    <property type="entry name" value="PP2C"/>
    <property type="match status" value="1"/>
</dbReference>
<proteinExistence type="predicted"/>
<dbReference type="SUPFAM" id="SSF81606">
    <property type="entry name" value="PP2C-like"/>
    <property type="match status" value="1"/>
</dbReference>
<dbReference type="EMBL" id="HBGG01005069">
    <property type="protein sequence ID" value="CAD9200155.1"/>
    <property type="molecule type" value="Transcribed_RNA"/>
</dbReference>
<dbReference type="FunFam" id="3.60.40.10:FF:000291">
    <property type="entry name" value="Protein phosphatase 2C 50"/>
    <property type="match status" value="1"/>
</dbReference>
<evidence type="ECO:0000313" key="3">
    <source>
        <dbReference type="EMBL" id="CAD9200155.1"/>
    </source>
</evidence>
<name>A0A7S1WZX8_9CHLO</name>
<dbReference type="PROSITE" id="PS51746">
    <property type="entry name" value="PPM_2"/>
    <property type="match status" value="1"/>
</dbReference>
<evidence type="ECO:0000259" key="2">
    <source>
        <dbReference type="PROSITE" id="PS51746"/>
    </source>
</evidence>
<dbReference type="Gene3D" id="3.60.40.10">
    <property type="entry name" value="PPM-type phosphatase domain"/>
    <property type="match status" value="1"/>
</dbReference>
<gene>
    <name evidence="3" type="ORF">TCHU04912_LOCUS2388</name>
</gene>
<feature type="region of interest" description="Disordered" evidence="1">
    <location>
        <begin position="1"/>
        <end position="24"/>
    </location>
</feature>
<dbReference type="SMART" id="SM00332">
    <property type="entry name" value="PP2Cc"/>
    <property type="match status" value="1"/>
</dbReference>
<evidence type="ECO:0000256" key="1">
    <source>
        <dbReference type="SAM" id="MobiDB-lite"/>
    </source>
</evidence>
<accession>A0A7S1WZX8</accession>
<organism evidence="3">
    <name type="scientific">Tetraselmis chuii</name>
    <dbReference type="NCBI Taxonomy" id="63592"/>
    <lineage>
        <taxon>Eukaryota</taxon>
        <taxon>Viridiplantae</taxon>
        <taxon>Chlorophyta</taxon>
        <taxon>core chlorophytes</taxon>
        <taxon>Chlorodendrophyceae</taxon>
        <taxon>Chlorodendrales</taxon>
        <taxon>Chlorodendraceae</taxon>
        <taxon>Tetraselmis</taxon>
    </lineage>
</organism>
<dbReference type="InterPro" id="IPR015655">
    <property type="entry name" value="PP2C"/>
</dbReference>
<dbReference type="InterPro" id="IPR001932">
    <property type="entry name" value="PPM-type_phosphatase-like_dom"/>
</dbReference>
<feature type="domain" description="PPM-type phosphatase" evidence="2">
    <location>
        <begin position="4"/>
        <end position="233"/>
    </location>
</feature>
<dbReference type="PANTHER" id="PTHR47992">
    <property type="entry name" value="PROTEIN PHOSPHATASE"/>
    <property type="match status" value="1"/>
</dbReference>
<dbReference type="AlphaFoldDB" id="A0A7S1WZX8"/>
<feature type="compositionally biased region" description="Polar residues" evidence="1">
    <location>
        <begin position="279"/>
        <end position="290"/>
    </location>
</feature>
<feature type="region of interest" description="Disordered" evidence="1">
    <location>
        <begin position="277"/>
        <end position="316"/>
    </location>
</feature>
<dbReference type="CDD" id="cd00143">
    <property type="entry name" value="PP2Cc"/>
    <property type="match status" value="1"/>
</dbReference>
<dbReference type="GO" id="GO:0004722">
    <property type="term" value="F:protein serine/threonine phosphatase activity"/>
    <property type="evidence" value="ECO:0007669"/>
    <property type="project" value="InterPro"/>
</dbReference>
<reference evidence="3" key="1">
    <citation type="submission" date="2021-01" db="EMBL/GenBank/DDBJ databases">
        <authorList>
            <person name="Corre E."/>
            <person name="Pelletier E."/>
            <person name="Niang G."/>
            <person name="Scheremetjew M."/>
            <person name="Finn R."/>
            <person name="Kale V."/>
            <person name="Holt S."/>
            <person name="Cochrane G."/>
            <person name="Meng A."/>
            <person name="Brown T."/>
            <person name="Cohen L."/>
        </authorList>
    </citation>
    <scope>NUCLEOTIDE SEQUENCE</scope>
    <source>
        <strain evidence="3">PLY429</strain>
    </source>
</reference>
<dbReference type="InterPro" id="IPR036457">
    <property type="entry name" value="PPM-type-like_dom_sf"/>
</dbReference>
<sequence length="316" mass="33427">MDVPNGTAPCQAAGDPDDVHDSSSATLAGHYMEGVTTVDDLEQALTEAFLRTDEEFCATDGAEYVGSTAVCTLVGSRVLCIANCGDSRAVISRGNGQVVALTDDHKPDREDEKSRVEAAGGQILYWNGRRVMGVLAMSRAIGDQCLQPFVIPDPEITIVQRRDDDELIVMGSDGLWDVLSNEETVQLAKKALKRAREKGASSRAATKIAATVLIRAALSKGSRDNITAIVVDLTSTHDSEDGSGSAPGEGGVAASRGAIARGASADHRYIFKAFDSKDSVNTGSPSTPSALLSDDEHTEHPPSPVMGHYESIELRK</sequence>
<protein>
    <recommendedName>
        <fullName evidence="2">PPM-type phosphatase domain-containing protein</fullName>
    </recommendedName>
</protein>